<dbReference type="RefSeq" id="WP_067970155.1">
    <property type="nucleotide sequence ID" value="NZ_CP015009.1"/>
</dbReference>
<keyword evidence="7" id="KW-0614">Plasmid</keyword>
<proteinExistence type="inferred from homology"/>
<evidence type="ECO:0000313" key="7">
    <source>
        <dbReference type="EMBL" id="AMS45469.1"/>
    </source>
</evidence>
<dbReference type="Proteomes" id="UP000577697">
    <property type="component" value="Unassembled WGS sequence"/>
</dbReference>
<gene>
    <name evidence="7" type="ORF">AA2016_6579</name>
    <name evidence="8" type="ORF">FHS67_005016</name>
</gene>
<dbReference type="InterPro" id="IPR028082">
    <property type="entry name" value="Peripla_BP_I"/>
</dbReference>
<evidence type="ECO:0000313" key="8">
    <source>
        <dbReference type="EMBL" id="MBB3708676.1"/>
    </source>
</evidence>
<evidence type="ECO:0000256" key="3">
    <source>
        <dbReference type="ARBA" id="ARBA00022729"/>
    </source>
</evidence>
<dbReference type="Gene3D" id="3.40.50.2300">
    <property type="match status" value="2"/>
</dbReference>
<dbReference type="PANTHER" id="PTHR47235:SF1">
    <property type="entry name" value="BLR6548 PROTEIN"/>
    <property type="match status" value="1"/>
</dbReference>
<evidence type="ECO:0000259" key="6">
    <source>
        <dbReference type="Pfam" id="PF13458"/>
    </source>
</evidence>
<keyword evidence="4" id="KW-0029">Amino-acid transport</keyword>
<dbReference type="AlphaFoldDB" id="A0AAC8YWM3"/>
<evidence type="ECO:0000313" key="9">
    <source>
        <dbReference type="Proteomes" id="UP000075755"/>
    </source>
</evidence>
<evidence type="ECO:0000256" key="2">
    <source>
        <dbReference type="ARBA" id="ARBA00022448"/>
    </source>
</evidence>
<dbReference type="PANTHER" id="PTHR47235">
    <property type="entry name" value="BLR6548 PROTEIN"/>
    <property type="match status" value="1"/>
</dbReference>
<protein>
    <submittedName>
        <fullName evidence="8">ABC-type branched-subunit amino acid transport system substrate-binding protein</fullName>
    </submittedName>
    <submittedName>
        <fullName evidence="7">Extracellular ligand-binding receptor</fullName>
    </submittedName>
</protein>
<evidence type="ECO:0000256" key="5">
    <source>
        <dbReference type="SAM" id="SignalP"/>
    </source>
</evidence>
<comment type="similarity">
    <text evidence="1">Belongs to the leucine-binding protein family.</text>
</comment>
<dbReference type="EMBL" id="JACICB010000021">
    <property type="protein sequence ID" value="MBB3708676.1"/>
    <property type="molecule type" value="Genomic_DNA"/>
</dbReference>
<dbReference type="InterPro" id="IPR000709">
    <property type="entry name" value="Leu_Ile_Val-bd"/>
</dbReference>
<evidence type="ECO:0000256" key="4">
    <source>
        <dbReference type="ARBA" id="ARBA00022970"/>
    </source>
</evidence>
<evidence type="ECO:0000256" key="1">
    <source>
        <dbReference type="ARBA" id="ARBA00010062"/>
    </source>
</evidence>
<accession>A0AAC8YWM3</accession>
<feature type="signal peptide" evidence="5">
    <location>
        <begin position="1"/>
        <end position="28"/>
    </location>
</feature>
<keyword evidence="2" id="KW-0813">Transport</keyword>
<dbReference type="CDD" id="cd06343">
    <property type="entry name" value="PBP1_ABC_ligand_binding-like"/>
    <property type="match status" value="1"/>
</dbReference>
<dbReference type="SUPFAM" id="SSF53822">
    <property type="entry name" value="Periplasmic binding protein-like I"/>
    <property type="match status" value="1"/>
</dbReference>
<dbReference type="Proteomes" id="UP000075755">
    <property type="component" value="Plasmid pAA04"/>
</dbReference>
<dbReference type="GO" id="GO:0006865">
    <property type="term" value="P:amino acid transport"/>
    <property type="evidence" value="ECO:0007669"/>
    <property type="project" value="UniProtKB-KW"/>
</dbReference>
<feature type="domain" description="Leucine-binding protein" evidence="6">
    <location>
        <begin position="40"/>
        <end position="388"/>
    </location>
</feature>
<keyword evidence="10" id="KW-1185">Reference proteome</keyword>
<name>A0AAC8YWM3_AMIAI</name>
<evidence type="ECO:0000313" key="10">
    <source>
        <dbReference type="Proteomes" id="UP000577697"/>
    </source>
</evidence>
<dbReference type="InterPro" id="IPR028081">
    <property type="entry name" value="Leu-bd"/>
</dbReference>
<dbReference type="Pfam" id="PF13458">
    <property type="entry name" value="Peripla_BP_6"/>
    <property type="match status" value="1"/>
</dbReference>
<sequence>MSFLKRTAYALALGGIILSAPLGLGAKAADVAQGITDKEILVGHLGPQTGPVAGAYDKIRMGIESYFKYVNEQGGVHGRQLKLIAYDDQYQPGKAVQLTQRLVEEDKVFALLGNICTPCNVAVLPRNKKSGIPMVMVGSGASLFVNPVIPNYVGSSIANYEFDARVLASYAVGKLNAKRVAIAFQNDDYGTPLAKAVTEALKQHGDVELVQEVNFQSSDSDLSTQAQRIRQSNPDAIIVLSVPSPAAQLKKALHNIGVTEPHYLVSSIGADSQTLFNLAGEAVWNGTISTSVFPKPGQSDDESVKVYVERFSKDFPTVPVADFGQNGWALAEVFVEALRRTENLTWEDFLASFNTFDNWTGSMYAGVTFSPTNHYGLTSMYMTEAKNGAITPISKPITFNPETGEITYPAGE</sequence>
<dbReference type="PRINTS" id="PR00337">
    <property type="entry name" value="LEUILEVALBP"/>
</dbReference>
<keyword evidence="7" id="KW-0675">Receptor</keyword>
<reference evidence="7 9" key="1">
    <citation type="submission" date="2016-03" db="EMBL/GenBank/DDBJ databases">
        <title>Complete genome of Aminobacter aminovorans KCTC 2477.</title>
        <authorList>
            <person name="Kim K.M."/>
        </authorList>
    </citation>
    <scope>NUCLEOTIDE SEQUENCE [LARGE SCALE GENOMIC DNA]</scope>
    <source>
        <strain evidence="7 9">KCTC 2477</strain>
        <plasmid evidence="7 9">pAA04</plasmid>
    </source>
</reference>
<feature type="chain" id="PRO_5042277299" evidence="5">
    <location>
        <begin position="29"/>
        <end position="412"/>
    </location>
</feature>
<geneLocation type="plasmid" evidence="7 9">
    <name>pAA04</name>
</geneLocation>
<keyword evidence="3 5" id="KW-0732">Signal</keyword>
<organism evidence="7 9">
    <name type="scientific">Aminobacter aminovorans</name>
    <name type="common">Chelatobacter heintzii</name>
    <dbReference type="NCBI Taxonomy" id="83263"/>
    <lineage>
        <taxon>Bacteria</taxon>
        <taxon>Pseudomonadati</taxon>
        <taxon>Pseudomonadota</taxon>
        <taxon>Alphaproteobacteria</taxon>
        <taxon>Hyphomicrobiales</taxon>
        <taxon>Phyllobacteriaceae</taxon>
        <taxon>Aminobacter</taxon>
    </lineage>
</organism>
<dbReference type="EMBL" id="CP015009">
    <property type="protein sequence ID" value="AMS45469.1"/>
    <property type="molecule type" value="Genomic_DNA"/>
</dbReference>
<dbReference type="KEGG" id="aak:AA2016_6579"/>
<reference evidence="8 10" key="2">
    <citation type="submission" date="2020-08" db="EMBL/GenBank/DDBJ databases">
        <title>Genomic Encyclopedia of Type Strains, Phase IV (KMG-IV): sequencing the most valuable type-strain genomes for metagenomic binning, comparative biology and taxonomic classification.</title>
        <authorList>
            <person name="Goeker M."/>
        </authorList>
    </citation>
    <scope>NUCLEOTIDE SEQUENCE [LARGE SCALE GENOMIC DNA]</scope>
    <source>
        <strain evidence="8 10">DSM 10368</strain>
    </source>
</reference>